<keyword evidence="1" id="KW-0378">Hydrolase</keyword>
<dbReference type="Pfam" id="PF05990">
    <property type="entry name" value="DUF900"/>
    <property type="match status" value="2"/>
</dbReference>
<dbReference type="RefSeq" id="WP_382406971.1">
    <property type="nucleotide sequence ID" value="NZ_JBHSGU010000002.1"/>
</dbReference>
<accession>A0ABV9LVU6</accession>
<dbReference type="InterPro" id="IPR029058">
    <property type="entry name" value="AB_hydrolase_fold"/>
</dbReference>
<evidence type="ECO:0000313" key="2">
    <source>
        <dbReference type="Proteomes" id="UP001595897"/>
    </source>
</evidence>
<name>A0ABV9LVU6_9ALTE</name>
<dbReference type="InterPro" id="IPR010297">
    <property type="entry name" value="DUF900_hydrolase"/>
</dbReference>
<dbReference type="EMBL" id="JBHSGU010000002">
    <property type="protein sequence ID" value="MFC4699961.1"/>
    <property type="molecule type" value="Genomic_DNA"/>
</dbReference>
<proteinExistence type="predicted"/>
<organism evidence="1 2">
    <name type="scientific">Glaciecola siphonariae</name>
    <dbReference type="NCBI Taxonomy" id="521012"/>
    <lineage>
        <taxon>Bacteria</taxon>
        <taxon>Pseudomonadati</taxon>
        <taxon>Pseudomonadota</taxon>
        <taxon>Gammaproteobacteria</taxon>
        <taxon>Alteromonadales</taxon>
        <taxon>Alteromonadaceae</taxon>
        <taxon>Glaciecola</taxon>
    </lineage>
</organism>
<gene>
    <name evidence="1" type="ORF">ACFO4O_07330</name>
</gene>
<keyword evidence="2" id="KW-1185">Reference proteome</keyword>
<dbReference type="GO" id="GO:0016787">
    <property type="term" value="F:hydrolase activity"/>
    <property type="evidence" value="ECO:0007669"/>
    <property type="project" value="UniProtKB-KW"/>
</dbReference>
<evidence type="ECO:0000313" key="1">
    <source>
        <dbReference type="EMBL" id="MFC4699961.1"/>
    </source>
</evidence>
<comment type="caution">
    <text evidence="1">The sequence shown here is derived from an EMBL/GenBank/DDBJ whole genome shotgun (WGS) entry which is preliminary data.</text>
</comment>
<protein>
    <submittedName>
        <fullName evidence="1">Alpha/beta hydrolase</fullName>
    </submittedName>
</protein>
<dbReference type="SUPFAM" id="SSF53474">
    <property type="entry name" value="alpha/beta-Hydrolases"/>
    <property type="match status" value="1"/>
</dbReference>
<sequence>MYIVTNRAVDNTGNIKAFGDTPNPKGPNELRLVKVTQHNKTWRVEPLEDKLEQPRVDQLNKKFNLDINTNIPWHASLAVACDIFEQAQKQNKSILFFVHGYNNDVGDVLKTAEQLESLYNAIVVPFTWPANGGGTISGTASYLSDKADARASSGAFNRFVEKIQFFHTLMCTASLKSIAHKVEQKYQHRDNPMAAASLYTELVSAVCKVKINLLCHSMGNYLLKHSLMTSDNKTSQLVFDNINLVAGDTNNENHAQWVDKIDVRKRIYVVINENDAALRVSRIKPGASQKARLGHFLKSLNSEHCVYIDVTECEGVGNEHSYFKGEPVEQNSALKALFDDIFNGRCVEKRLTYEAAENYYHL</sequence>
<reference evidence="2" key="1">
    <citation type="journal article" date="2019" name="Int. J. Syst. Evol. Microbiol.">
        <title>The Global Catalogue of Microorganisms (GCM) 10K type strain sequencing project: providing services to taxonomists for standard genome sequencing and annotation.</title>
        <authorList>
            <consortium name="The Broad Institute Genomics Platform"/>
            <consortium name="The Broad Institute Genome Sequencing Center for Infectious Disease"/>
            <person name="Wu L."/>
            <person name="Ma J."/>
        </authorList>
    </citation>
    <scope>NUCLEOTIDE SEQUENCE [LARGE SCALE GENOMIC DNA]</scope>
    <source>
        <strain evidence="2">KACC 12507</strain>
    </source>
</reference>
<dbReference type="Proteomes" id="UP001595897">
    <property type="component" value="Unassembled WGS sequence"/>
</dbReference>